<evidence type="ECO:0000313" key="3">
    <source>
        <dbReference type="Proteomes" id="UP000790347"/>
    </source>
</evidence>
<reference evidence="2" key="2">
    <citation type="journal article" date="2022" name="Res Sq">
        <title>Comparative Genomics Reveals Insights into the Divergent Evolution of Astigmatic Mites and Household Pest Adaptations.</title>
        <authorList>
            <person name="Xiong Q."/>
            <person name="Wan A.T.-Y."/>
            <person name="Liu X.-Y."/>
            <person name="Fung C.S.-H."/>
            <person name="Xiao X."/>
            <person name="Malainual N."/>
            <person name="Hou J."/>
            <person name="Wang L."/>
            <person name="Wang M."/>
            <person name="Yang K."/>
            <person name="Cui Y."/>
            <person name="Leung E."/>
            <person name="Nong W."/>
            <person name="Shin S.-K."/>
            <person name="Au S."/>
            <person name="Jeong K.Y."/>
            <person name="Chew F.T."/>
            <person name="Hui J."/>
            <person name="Leung T.F."/>
            <person name="Tungtrongchitr A."/>
            <person name="Zhong N."/>
            <person name="Liu Z."/>
            <person name="Tsui S."/>
        </authorList>
    </citation>
    <scope>NUCLEOTIDE SEQUENCE</scope>
    <source>
        <strain evidence="2">Derf</strain>
        <tissue evidence="2">Whole organism</tissue>
    </source>
</reference>
<keyword evidence="1" id="KW-0812">Transmembrane</keyword>
<reference evidence="2" key="1">
    <citation type="submission" date="2013-05" db="EMBL/GenBank/DDBJ databases">
        <authorList>
            <person name="Yim A.K.Y."/>
            <person name="Chan T.F."/>
            <person name="Ji K.M."/>
            <person name="Liu X.Y."/>
            <person name="Zhou J.W."/>
            <person name="Li R.Q."/>
            <person name="Yang K.Y."/>
            <person name="Li J."/>
            <person name="Li M."/>
            <person name="Law P.T.W."/>
            <person name="Wu Y.L."/>
            <person name="Cai Z.L."/>
            <person name="Qin H."/>
            <person name="Bao Y."/>
            <person name="Leung R.K.K."/>
            <person name="Ng P.K.S."/>
            <person name="Zou J."/>
            <person name="Zhong X.J."/>
            <person name="Ran P.X."/>
            <person name="Zhong N.S."/>
            <person name="Liu Z.G."/>
            <person name="Tsui S.K.W."/>
        </authorList>
    </citation>
    <scope>NUCLEOTIDE SEQUENCE</scope>
    <source>
        <strain evidence="2">Derf</strain>
        <tissue evidence="2">Whole organism</tissue>
    </source>
</reference>
<gene>
    <name evidence="2" type="ORF">DERF_001894</name>
</gene>
<dbReference type="EMBL" id="ASGP02000001">
    <property type="protein sequence ID" value="KAH9527907.1"/>
    <property type="molecule type" value="Genomic_DNA"/>
</dbReference>
<proteinExistence type="predicted"/>
<feature type="transmembrane region" description="Helical" evidence="1">
    <location>
        <begin position="48"/>
        <end position="66"/>
    </location>
</feature>
<comment type="caution">
    <text evidence="2">The sequence shown here is derived from an EMBL/GenBank/DDBJ whole genome shotgun (WGS) entry which is preliminary data.</text>
</comment>
<evidence type="ECO:0000256" key="1">
    <source>
        <dbReference type="SAM" id="Phobius"/>
    </source>
</evidence>
<name>A0A922LBJ3_DERFA</name>
<organism evidence="2 3">
    <name type="scientific">Dermatophagoides farinae</name>
    <name type="common">American house dust mite</name>
    <dbReference type="NCBI Taxonomy" id="6954"/>
    <lineage>
        <taxon>Eukaryota</taxon>
        <taxon>Metazoa</taxon>
        <taxon>Ecdysozoa</taxon>
        <taxon>Arthropoda</taxon>
        <taxon>Chelicerata</taxon>
        <taxon>Arachnida</taxon>
        <taxon>Acari</taxon>
        <taxon>Acariformes</taxon>
        <taxon>Sarcoptiformes</taxon>
        <taxon>Astigmata</taxon>
        <taxon>Psoroptidia</taxon>
        <taxon>Analgoidea</taxon>
        <taxon>Pyroglyphidae</taxon>
        <taxon>Dermatophagoidinae</taxon>
        <taxon>Dermatophagoides</taxon>
    </lineage>
</organism>
<protein>
    <submittedName>
        <fullName evidence="2">Uncharacterized protein</fullName>
    </submittedName>
</protein>
<keyword evidence="1" id="KW-0472">Membrane</keyword>
<dbReference type="AlphaFoldDB" id="A0A922LBJ3"/>
<keyword evidence="3" id="KW-1185">Reference proteome</keyword>
<sequence length="71" mass="8480">MKITIFTVDDTDRIELINSNLILQSTKEQEKKEVKKKRMEIYHEGTPIVSLLLISKTIFIDLWLNYRSLRK</sequence>
<accession>A0A922LBJ3</accession>
<dbReference type="Proteomes" id="UP000790347">
    <property type="component" value="Unassembled WGS sequence"/>
</dbReference>
<keyword evidence="1" id="KW-1133">Transmembrane helix</keyword>
<evidence type="ECO:0000313" key="2">
    <source>
        <dbReference type="EMBL" id="KAH9527907.1"/>
    </source>
</evidence>